<feature type="domain" description="PAS" evidence="17">
    <location>
        <begin position="349"/>
        <end position="395"/>
    </location>
</feature>
<dbReference type="Proteomes" id="UP001162741">
    <property type="component" value="Chromosome"/>
</dbReference>
<feature type="domain" description="Response regulatory" evidence="16">
    <location>
        <begin position="735"/>
        <end position="849"/>
    </location>
</feature>
<dbReference type="SUPFAM" id="SSF52172">
    <property type="entry name" value="CheY-like"/>
    <property type="match status" value="1"/>
</dbReference>
<feature type="domain" description="PAC" evidence="18">
    <location>
        <begin position="418"/>
        <end position="473"/>
    </location>
</feature>
<comment type="catalytic activity">
    <reaction evidence="1">
        <text>ATP + protein L-histidine = ADP + protein N-phospho-L-histidine.</text>
        <dbReference type="EC" id="2.7.13.3"/>
    </reaction>
</comment>
<protein>
    <recommendedName>
        <fullName evidence="3">histidine kinase</fullName>
        <ecNumber evidence="3">2.7.13.3</ecNumber>
    </recommendedName>
</protein>
<evidence type="ECO:0000256" key="13">
    <source>
        <dbReference type="SAM" id="Coils"/>
    </source>
</evidence>
<dbReference type="InterPro" id="IPR013656">
    <property type="entry name" value="PAS_4"/>
</dbReference>
<dbReference type="SMART" id="SM00388">
    <property type="entry name" value="HisKA"/>
    <property type="match status" value="1"/>
</dbReference>
<evidence type="ECO:0000256" key="8">
    <source>
        <dbReference type="ARBA" id="ARBA00022840"/>
    </source>
</evidence>
<evidence type="ECO:0000256" key="11">
    <source>
        <dbReference type="ARBA" id="ARBA00023136"/>
    </source>
</evidence>
<evidence type="ECO:0000256" key="1">
    <source>
        <dbReference type="ARBA" id="ARBA00000085"/>
    </source>
</evidence>
<dbReference type="Pfam" id="PF08448">
    <property type="entry name" value="PAS_4"/>
    <property type="match status" value="1"/>
</dbReference>
<reference evidence="19" key="1">
    <citation type="submission" date="2022-10" db="EMBL/GenBank/DDBJ databases">
        <title>Chitinophaga sp. nov., isolated from soil.</title>
        <authorList>
            <person name="Jeon C.O."/>
        </authorList>
    </citation>
    <scope>NUCLEOTIDE SEQUENCE</scope>
    <source>
        <strain evidence="19">R8</strain>
    </source>
</reference>
<dbReference type="PROSITE" id="PS50112">
    <property type="entry name" value="PAS"/>
    <property type="match status" value="2"/>
</dbReference>
<dbReference type="Gene3D" id="3.40.50.2300">
    <property type="match status" value="1"/>
</dbReference>
<dbReference type="SUPFAM" id="SSF55785">
    <property type="entry name" value="PYP-like sensor domain (PAS domain)"/>
    <property type="match status" value="2"/>
</dbReference>
<dbReference type="SMART" id="SM00086">
    <property type="entry name" value="PAC"/>
    <property type="match status" value="1"/>
</dbReference>
<comment type="subcellular location">
    <subcellularLocation>
        <location evidence="2">Cell membrane</location>
        <topology evidence="2">Multi-pass membrane protein</topology>
    </subcellularLocation>
</comment>
<feature type="modified residue" description="4-aspartylphosphate" evidence="12">
    <location>
        <position position="784"/>
    </location>
</feature>
<dbReference type="InterPro" id="IPR000700">
    <property type="entry name" value="PAS-assoc_C"/>
</dbReference>
<feature type="domain" description="PAC" evidence="18">
    <location>
        <begin position="290"/>
        <end position="341"/>
    </location>
</feature>
<evidence type="ECO:0000259" key="16">
    <source>
        <dbReference type="PROSITE" id="PS50110"/>
    </source>
</evidence>
<dbReference type="CDD" id="cd17546">
    <property type="entry name" value="REC_hyHK_CKI1_RcsC-like"/>
    <property type="match status" value="1"/>
</dbReference>
<dbReference type="Gene3D" id="1.10.287.130">
    <property type="match status" value="1"/>
</dbReference>
<keyword evidence="20" id="KW-1185">Reference proteome</keyword>
<keyword evidence="4" id="KW-1003">Cell membrane</keyword>
<dbReference type="SMART" id="SM00387">
    <property type="entry name" value="HATPase_c"/>
    <property type="match status" value="1"/>
</dbReference>
<keyword evidence="8" id="KW-0067">ATP-binding</keyword>
<evidence type="ECO:0000259" key="18">
    <source>
        <dbReference type="PROSITE" id="PS50113"/>
    </source>
</evidence>
<evidence type="ECO:0000313" key="19">
    <source>
        <dbReference type="EMBL" id="UYQ92678.1"/>
    </source>
</evidence>
<dbReference type="InterPro" id="IPR000014">
    <property type="entry name" value="PAS"/>
</dbReference>
<dbReference type="InterPro" id="IPR001789">
    <property type="entry name" value="Sig_transdc_resp-reg_receiver"/>
</dbReference>
<gene>
    <name evidence="19" type="ORF">MKQ68_21600</name>
</gene>
<keyword evidence="11 14" id="KW-0472">Membrane</keyword>
<dbReference type="SMART" id="SM00448">
    <property type="entry name" value="REC"/>
    <property type="match status" value="1"/>
</dbReference>
<evidence type="ECO:0000256" key="12">
    <source>
        <dbReference type="PROSITE-ProRule" id="PRU00169"/>
    </source>
</evidence>
<dbReference type="InterPro" id="IPR003661">
    <property type="entry name" value="HisK_dim/P_dom"/>
</dbReference>
<feature type="domain" description="Histidine kinase" evidence="15">
    <location>
        <begin position="491"/>
        <end position="712"/>
    </location>
</feature>
<dbReference type="Gene3D" id="3.30.565.10">
    <property type="entry name" value="Histidine kinase-like ATPase, C-terminal domain"/>
    <property type="match status" value="1"/>
</dbReference>
<dbReference type="PROSITE" id="PS50110">
    <property type="entry name" value="RESPONSE_REGULATORY"/>
    <property type="match status" value="1"/>
</dbReference>
<dbReference type="Gene3D" id="3.30.450.20">
    <property type="entry name" value="PAS domain"/>
    <property type="match status" value="2"/>
</dbReference>
<dbReference type="Pfam" id="PF00512">
    <property type="entry name" value="HisKA"/>
    <property type="match status" value="1"/>
</dbReference>
<keyword evidence="6 14" id="KW-0812">Transmembrane</keyword>
<dbReference type="InterPro" id="IPR035965">
    <property type="entry name" value="PAS-like_dom_sf"/>
</dbReference>
<dbReference type="Pfam" id="PF00072">
    <property type="entry name" value="Response_reg"/>
    <property type="match status" value="1"/>
</dbReference>
<feature type="transmembrane region" description="Helical" evidence="14">
    <location>
        <begin position="6"/>
        <end position="24"/>
    </location>
</feature>
<name>A0ABY6IZ51_9BACT</name>
<evidence type="ECO:0000256" key="7">
    <source>
        <dbReference type="ARBA" id="ARBA00022741"/>
    </source>
</evidence>
<dbReference type="InterPro" id="IPR013767">
    <property type="entry name" value="PAS_fold"/>
</dbReference>
<dbReference type="SUPFAM" id="SSF47384">
    <property type="entry name" value="Homodimeric domain of signal transducing histidine kinase"/>
    <property type="match status" value="1"/>
</dbReference>
<evidence type="ECO:0000256" key="2">
    <source>
        <dbReference type="ARBA" id="ARBA00004651"/>
    </source>
</evidence>
<organism evidence="19 20">
    <name type="scientific">Chitinophaga horti</name>
    <dbReference type="NCBI Taxonomy" id="2920382"/>
    <lineage>
        <taxon>Bacteria</taxon>
        <taxon>Pseudomonadati</taxon>
        <taxon>Bacteroidota</taxon>
        <taxon>Chitinophagia</taxon>
        <taxon>Chitinophagales</taxon>
        <taxon>Chitinophagaceae</taxon>
        <taxon>Chitinophaga</taxon>
    </lineage>
</organism>
<evidence type="ECO:0000256" key="4">
    <source>
        <dbReference type="ARBA" id="ARBA00022475"/>
    </source>
</evidence>
<feature type="transmembrane region" description="Helical" evidence="14">
    <location>
        <begin position="177"/>
        <end position="201"/>
    </location>
</feature>
<proteinExistence type="predicted"/>
<sequence>MKIIKSPVLIVLIVATLSMSWFTYKIIVANQKAMECGEQVRRSDEKMRLLHAIYQHHTTLNASMNGFVAALDTVPARHTSAAGLHDHFSQLRELSASSLQEARADSLQTLMHERLQLDHSIRQAAVTSPEKAIAAMQDTGRVQLLQSIADVHRRLLDGERLLMDRHIANNRFFANKVYNLSLAGSIIALLFVTIGILRFAFEYARAKSAENKLRNSEIKYRRLIEDAEVIMYTTNLAGYFTYISPKVESITGHTNTELQGKHYRLFLDDTTQQELATHYETQVRNQLSSTTKEFRIRRKDGRQIWVEQHATLMWERDQLTGFQCIVKDIDEKKRIQDELRQSQQEQNRIQLLLQSILDNTTTIVFIKDLDGRYLLINKQFEEKYHVTADALIGRNNNELPPPFDVLRDTATDLDVLRMEAPVKLEHNIVYAGKKYYYTTTKFPLRDHEDRVFGVCGISTDISHRIEHEQQLIAAKRSAEAAKRAQETFMANMSHEIRTPMNGIIGMTNLLHQTPLQAQQKEFLDAIKDSANNLLVIINDILDFSKIKSGKMAIEQTNFDIRYVVRKTLYPFVHKAHEKGLELACRVDEAVPSHLLGDPVRLRQVLDNLLSNAIKFTEKGSISLSAGLRTIDDTQATICFEVRDTGIGIPQETIGEVFDSFTQSHAGTDRKYGGTGLGLAICKQLVELQQGHITLESTVSKGTSIRFDIPYTRNLFSAPEQEDVHELPVVSLKGRELLVVEDNIINQKVAIYTLQKAGAKVDVVSNGAEAVDNVKEKEYDCILMDIQMPGMDGYKATALIREMGYTTPIIAMTASAINGEREKCVRAGMTDYISKPFIPEELYRKIQESIIRTARSLQSKAAILEHAEPMTLIDTHYLQALGENNRDFLIDVVEMFRQRSDYLLHEMLDFARKEDWPAVARGSRQLRAELNTIRIVPMIALLLQIEENATNREHTKTIIEDIQEVIKLYEEADDILREEIALRN</sequence>
<dbReference type="CDD" id="cd16922">
    <property type="entry name" value="HATPase_EvgS-ArcB-TorS-like"/>
    <property type="match status" value="1"/>
</dbReference>
<keyword evidence="5 12" id="KW-0597">Phosphoprotein</keyword>
<dbReference type="PRINTS" id="PR00344">
    <property type="entry name" value="BCTRLSENSOR"/>
</dbReference>
<evidence type="ECO:0000256" key="10">
    <source>
        <dbReference type="ARBA" id="ARBA00023012"/>
    </source>
</evidence>
<dbReference type="SMART" id="SM00091">
    <property type="entry name" value="PAS"/>
    <property type="match status" value="2"/>
</dbReference>
<dbReference type="InterPro" id="IPR036890">
    <property type="entry name" value="HATPase_C_sf"/>
</dbReference>
<dbReference type="PANTHER" id="PTHR45339:SF1">
    <property type="entry name" value="HYBRID SIGNAL TRANSDUCTION HISTIDINE KINASE J"/>
    <property type="match status" value="1"/>
</dbReference>
<keyword evidence="10" id="KW-0902">Two-component regulatory system</keyword>
<dbReference type="InterPro" id="IPR036641">
    <property type="entry name" value="HPT_dom_sf"/>
</dbReference>
<evidence type="ECO:0000256" key="3">
    <source>
        <dbReference type="ARBA" id="ARBA00012438"/>
    </source>
</evidence>
<dbReference type="PROSITE" id="PS50109">
    <property type="entry name" value="HIS_KIN"/>
    <property type="match status" value="1"/>
</dbReference>
<dbReference type="EC" id="2.7.13.3" evidence="3"/>
<dbReference type="InterPro" id="IPR003594">
    <property type="entry name" value="HATPase_dom"/>
</dbReference>
<dbReference type="CDD" id="cd00130">
    <property type="entry name" value="PAS"/>
    <property type="match status" value="2"/>
</dbReference>
<dbReference type="PANTHER" id="PTHR45339">
    <property type="entry name" value="HYBRID SIGNAL TRANSDUCTION HISTIDINE KINASE J"/>
    <property type="match status" value="1"/>
</dbReference>
<evidence type="ECO:0000259" key="15">
    <source>
        <dbReference type="PROSITE" id="PS50109"/>
    </source>
</evidence>
<evidence type="ECO:0000256" key="6">
    <source>
        <dbReference type="ARBA" id="ARBA00022692"/>
    </source>
</evidence>
<dbReference type="SUPFAM" id="SSF55874">
    <property type="entry name" value="ATPase domain of HSP90 chaperone/DNA topoisomerase II/histidine kinase"/>
    <property type="match status" value="1"/>
</dbReference>
<dbReference type="InterPro" id="IPR036097">
    <property type="entry name" value="HisK_dim/P_sf"/>
</dbReference>
<dbReference type="SUPFAM" id="SSF47226">
    <property type="entry name" value="Histidine-containing phosphotransfer domain, HPT domain"/>
    <property type="match status" value="1"/>
</dbReference>
<feature type="domain" description="PAS" evidence="17">
    <location>
        <begin position="216"/>
        <end position="286"/>
    </location>
</feature>
<keyword evidence="7" id="KW-0547">Nucleotide-binding</keyword>
<feature type="coiled-coil region" evidence="13">
    <location>
        <begin position="325"/>
        <end position="352"/>
    </location>
</feature>
<dbReference type="EMBL" id="CP107006">
    <property type="protein sequence ID" value="UYQ92678.1"/>
    <property type="molecule type" value="Genomic_DNA"/>
</dbReference>
<dbReference type="Pfam" id="PF00989">
    <property type="entry name" value="PAS"/>
    <property type="match status" value="1"/>
</dbReference>
<keyword evidence="13" id="KW-0175">Coiled coil</keyword>
<dbReference type="InterPro" id="IPR001610">
    <property type="entry name" value="PAC"/>
</dbReference>
<evidence type="ECO:0000256" key="14">
    <source>
        <dbReference type="SAM" id="Phobius"/>
    </source>
</evidence>
<accession>A0ABY6IZ51</accession>
<keyword evidence="9 14" id="KW-1133">Transmembrane helix</keyword>
<evidence type="ECO:0000256" key="5">
    <source>
        <dbReference type="ARBA" id="ARBA00022553"/>
    </source>
</evidence>
<dbReference type="PROSITE" id="PS50113">
    <property type="entry name" value="PAC"/>
    <property type="match status" value="2"/>
</dbReference>
<evidence type="ECO:0000313" key="20">
    <source>
        <dbReference type="Proteomes" id="UP001162741"/>
    </source>
</evidence>
<evidence type="ECO:0000259" key="17">
    <source>
        <dbReference type="PROSITE" id="PS50112"/>
    </source>
</evidence>
<dbReference type="InterPro" id="IPR004358">
    <property type="entry name" value="Sig_transdc_His_kin-like_C"/>
</dbReference>
<dbReference type="NCBIfam" id="TIGR00229">
    <property type="entry name" value="sensory_box"/>
    <property type="match status" value="2"/>
</dbReference>
<dbReference type="InterPro" id="IPR005467">
    <property type="entry name" value="His_kinase_dom"/>
</dbReference>
<evidence type="ECO:0000256" key="9">
    <source>
        <dbReference type="ARBA" id="ARBA00022989"/>
    </source>
</evidence>
<dbReference type="Pfam" id="PF02518">
    <property type="entry name" value="HATPase_c"/>
    <property type="match status" value="1"/>
</dbReference>
<dbReference type="RefSeq" id="WP_264280907.1">
    <property type="nucleotide sequence ID" value="NZ_CP107006.1"/>
</dbReference>
<dbReference type="InterPro" id="IPR011006">
    <property type="entry name" value="CheY-like_superfamily"/>
</dbReference>
<dbReference type="CDD" id="cd00082">
    <property type="entry name" value="HisKA"/>
    <property type="match status" value="1"/>
</dbReference>